<proteinExistence type="inferred from homology"/>
<reference evidence="3 4" key="1">
    <citation type="submission" date="2019-07" db="EMBL/GenBank/DDBJ databases">
        <title>Whole genome shotgun sequence of Cellulomonas soli NBRC 109434.</title>
        <authorList>
            <person name="Hosoyama A."/>
            <person name="Uohara A."/>
            <person name="Ohji S."/>
            <person name="Ichikawa N."/>
        </authorList>
    </citation>
    <scope>NUCLEOTIDE SEQUENCE [LARGE SCALE GENOMIC DNA]</scope>
    <source>
        <strain evidence="3 4">NBRC 109434</strain>
    </source>
</reference>
<dbReference type="AlphaFoldDB" id="A0A512PAH1"/>
<dbReference type="Gene3D" id="3.40.50.620">
    <property type="entry name" value="HUPs"/>
    <property type="match status" value="2"/>
</dbReference>
<feature type="domain" description="UspA" evidence="2">
    <location>
        <begin position="7"/>
        <end position="141"/>
    </location>
</feature>
<feature type="domain" description="UspA" evidence="2">
    <location>
        <begin position="157"/>
        <end position="293"/>
    </location>
</feature>
<evidence type="ECO:0000256" key="1">
    <source>
        <dbReference type="ARBA" id="ARBA00008791"/>
    </source>
</evidence>
<protein>
    <submittedName>
        <fullName evidence="3">Universal stress protein</fullName>
    </submittedName>
</protein>
<accession>A0A512PAH1</accession>
<dbReference type="InterPro" id="IPR014729">
    <property type="entry name" value="Rossmann-like_a/b/a_fold"/>
</dbReference>
<evidence type="ECO:0000259" key="2">
    <source>
        <dbReference type="Pfam" id="PF00582"/>
    </source>
</evidence>
<keyword evidence="4" id="KW-1185">Reference proteome</keyword>
<dbReference type="EMBL" id="BKAL01000002">
    <property type="protein sequence ID" value="GEP68204.1"/>
    <property type="molecule type" value="Genomic_DNA"/>
</dbReference>
<dbReference type="RefSeq" id="WP_146951937.1">
    <property type="nucleotide sequence ID" value="NZ_BAABBJ010000015.1"/>
</dbReference>
<sequence>MRTDGPVVIATDFSEHSAQTVRWGAQTAEQRGAPVLLVHSYRDPSEAAVWGWYPMVPDTHEFEQEILAQLRDLRDTVVTEHPTLSVDVRLMRGPVVAALRELSEDAQLLVLGAHGYGRRPAIGSVSGQLVTYATCPVALVRSPDGDEHGEQAPEAPVVVGVDGSRSSIVAARLAAQEAARRRRPLHVLHARPAPPDPHGYGEVPPFDVRHTPDDPTHAAALAVADELRSAHPSVTVTLDLRDDDPVHALVDASARAALLVVGSRGLGAFRGLLLGAVSREVVRAAHGVVLVVRDLD</sequence>
<dbReference type="PANTHER" id="PTHR46553:SF3">
    <property type="entry name" value="ADENINE NUCLEOTIDE ALPHA HYDROLASES-LIKE SUPERFAMILY PROTEIN"/>
    <property type="match status" value="1"/>
</dbReference>
<dbReference type="SUPFAM" id="SSF52402">
    <property type="entry name" value="Adenine nucleotide alpha hydrolases-like"/>
    <property type="match status" value="2"/>
</dbReference>
<dbReference type="InterPro" id="IPR006016">
    <property type="entry name" value="UspA"/>
</dbReference>
<gene>
    <name evidence="3" type="ORF">CSO01_09190</name>
</gene>
<organism evidence="3 4">
    <name type="scientific">Cellulomonas soli</name>
    <dbReference type="NCBI Taxonomy" id="931535"/>
    <lineage>
        <taxon>Bacteria</taxon>
        <taxon>Bacillati</taxon>
        <taxon>Actinomycetota</taxon>
        <taxon>Actinomycetes</taxon>
        <taxon>Micrococcales</taxon>
        <taxon>Cellulomonadaceae</taxon>
        <taxon>Cellulomonas</taxon>
    </lineage>
</organism>
<dbReference type="PRINTS" id="PR01438">
    <property type="entry name" value="UNVRSLSTRESS"/>
</dbReference>
<dbReference type="Proteomes" id="UP000321798">
    <property type="component" value="Unassembled WGS sequence"/>
</dbReference>
<dbReference type="InterPro" id="IPR006015">
    <property type="entry name" value="Universal_stress_UspA"/>
</dbReference>
<evidence type="ECO:0000313" key="4">
    <source>
        <dbReference type="Proteomes" id="UP000321798"/>
    </source>
</evidence>
<dbReference type="OrthoDB" id="6174426at2"/>
<name>A0A512PAH1_9CELL</name>
<dbReference type="Pfam" id="PF00582">
    <property type="entry name" value="Usp"/>
    <property type="match status" value="2"/>
</dbReference>
<comment type="caution">
    <text evidence="3">The sequence shown here is derived from an EMBL/GenBank/DDBJ whole genome shotgun (WGS) entry which is preliminary data.</text>
</comment>
<dbReference type="PANTHER" id="PTHR46553">
    <property type="entry name" value="ADENINE NUCLEOTIDE ALPHA HYDROLASES-LIKE SUPERFAMILY PROTEIN"/>
    <property type="match status" value="1"/>
</dbReference>
<evidence type="ECO:0000313" key="3">
    <source>
        <dbReference type="EMBL" id="GEP68204.1"/>
    </source>
</evidence>
<comment type="similarity">
    <text evidence="1">Belongs to the universal stress protein A family.</text>
</comment>